<reference evidence="4" key="1">
    <citation type="journal article" date="2015" name="MBio">
        <title>Genome-Resolved Metagenomic Analysis Reveals Roles for Candidate Phyla and Other Microbial Community Members in Biogeochemical Transformations in Oil Reservoirs.</title>
        <authorList>
            <person name="Hu P."/>
            <person name="Tom L."/>
            <person name="Singh A."/>
            <person name="Thomas B.C."/>
            <person name="Baker B.J."/>
            <person name="Piceno Y.M."/>
            <person name="Andersen G.L."/>
            <person name="Banfield J.F."/>
        </authorList>
    </citation>
    <scope>NUCLEOTIDE SEQUENCE [LARGE SCALE GENOMIC DNA]</scope>
</reference>
<name>A0A101HQR7_9BACT</name>
<evidence type="ECO:0008006" key="5">
    <source>
        <dbReference type="Google" id="ProtNLM"/>
    </source>
</evidence>
<dbReference type="Gene3D" id="2.102.30.10">
    <property type="entry name" value="tm1086 (SG structure) domain"/>
    <property type="match status" value="1"/>
</dbReference>
<dbReference type="Pfam" id="PF20999">
    <property type="entry name" value="DUF4438_C"/>
    <property type="match status" value="1"/>
</dbReference>
<proteinExistence type="predicted"/>
<accession>A0A101HQR7</accession>
<dbReference type="InterPro" id="IPR044910">
    <property type="entry name" value="TM_1086_SG_dom"/>
</dbReference>
<evidence type="ECO:0000313" key="4">
    <source>
        <dbReference type="Proteomes" id="UP000054092"/>
    </source>
</evidence>
<sequence length="288" mass="30646">MEEKTLKTNKAFVVKISVSGEVAHPLRRSPFRLEVDGTPRLFPGTGGITYNFALGDSAFKMVGDHVEPDVSTKNSEADKNSAYVGYSCIGNSATLISGDAKGEKGIVIGKHGGINHVLIHFKEDIKKRMAIGDKIQVVGFGQGLVLEDYPSIRVYNIDPELLDRIPVGEGDGKIYFPVRAIVPGYLMGSGSGSGDPSGGDYDIITNDRALIKKVGLDRLRIGDFVALENHNDSFGLGGYMEGSVTIGVVVHGDCIITGHGPGVTVVMADGKGIIIPEISDKSNVIDFI</sequence>
<feature type="domain" description="DUF4438" evidence="1">
    <location>
        <begin position="31"/>
        <end position="163"/>
    </location>
</feature>
<feature type="domain" description="DUF4438" evidence="2">
    <location>
        <begin position="164"/>
        <end position="287"/>
    </location>
</feature>
<dbReference type="Proteomes" id="UP000054092">
    <property type="component" value="Unassembled WGS sequence"/>
</dbReference>
<evidence type="ECO:0000259" key="2">
    <source>
        <dbReference type="Pfam" id="PF20999"/>
    </source>
</evidence>
<organism evidence="3 4">
    <name type="scientific">Mesotoga prima</name>
    <dbReference type="NCBI Taxonomy" id="1184387"/>
    <lineage>
        <taxon>Bacteria</taxon>
        <taxon>Thermotogati</taxon>
        <taxon>Thermotogota</taxon>
        <taxon>Thermotogae</taxon>
        <taxon>Kosmotogales</taxon>
        <taxon>Kosmotogaceae</taxon>
        <taxon>Mesotoga</taxon>
    </lineage>
</organism>
<evidence type="ECO:0000259" key="1">
    <source>
        <dbReference type="Pfam" id="PF14505"/>
    </source>
</evidence>
<dbReference type="Pfam" id="PF14505">
    <property type="entry name" value="DUF4438"/>
    <property type="match status" value="1"/>
</dbReference>
<dbReference type="AlphaFoldDB" id="A0A101HQR7"/>
<protein>
    <recommendedName>
        <fullName evidence="5">DUF4438 domain-containing protein</fullName>
    </recommendedName>
</protein>
<dbReference type="Gene3D" id="4.10.1180.10">
    <property type="entry name" value="tm1086 domain"/>
    <property type="match status" value="1"/>
</dbReference>
<dbReference type="Gene3D" id="2.40.10.170">
    <property type="match status" value="1"/>
</dbReference>
<dbReference type="PATRIC" id="fig|1184387.3.peg.905"/>
<gene>
    <name evidence="3" type="ORF">XD94_0558</name>
</gene>
<dbReference type="InterPro" id="IPR029433">
    <property type="entry name" value="DUF4438_N"/>
</dbReference>
<dbReference type="InterPro" id="IPR044909">
    <property type="entry name" value="TM_1086_sf"/>
</dbReference>
<evidence type="ECO:0000313" key="3">
    <source>
        <dbReference type="EMBL" id="KUK81233.1"/>
    </source>
</evidence>
<comment type="caution">
    <text evidence="3">The sequence shown here is derived from an EMBL/GenBank/DDBJ whole genome shotgun (WGS) entry which is preliminary data.</text>
</comment>
<dbReference type="EMBL" id="LGGP01000072">
    <property type="protein sequence ID" value="KUK81233.1"/>
    <property type="molecule type" value="Genomic_DNA"/>
</dbReference>
<dbReference type="InterPro" id="IPR048399">
    <property type="entry name" value="DUF4438_C"/>
</dbReference>